<reference evidence="2" key="1">
    <citation type="submission" date="2022-11" db="UniProtKB">
        <authorList>
            <consortium name="WormBaseParasite"/>
        </authorList>
    </citation>
    <scope>IDENTIFICATION</scope>
</reference>
<protein>
    <submittedName>
        <fullName evidence="2">Uncharacterized protein</fullName>
    </submittedName>
</protein>
<accession>A0A914YIG5</accession>
<proteinExistence type="predicted"/>
<evidence type="ECO:0000313" key="1">
    <source>
        <dbReference type="Proteomes" id="UP000887577"/>
    </source>
</evidence>
<dbReference type="AlphaFoldDB" id="A0A914YIG5"/>
<name>A0A914YIG5_9BILA</name>
<organism evidence="1 2">
    <name type="scientific">Panagrolaimus superbus</name>
    <dbReference type="NCBI Taxonomy" id="310955"/>
    <lineage>
        <taxon>Eukaryota</taxon>
        <taxon>Metazoa</taxon>
        <taxon>Ecdysozoa</taxon>
        <taxon>Nematoda</taxon>
        <taxon>Chromadorea</taxon>
        <taxon>Rhabditida</taxon>
        <taxon>Tylenchina</taxon>
        <taxon>Panagrolaimomorpha</taxon>
        <taxon>Panagrolaimoidea</taxon>
        <taxon>Panagrolaimidae</taxon>
        <taxon>Panagrolaimus</taxon>
    </lineage>
</organism>
<sequence>MAIILGKGGVENRLISTDVLMGKFNDSTRKNKHNSAVLSTAVIARSSSAPRLQTFTADDQISVNEIRRFWPPLRSLETCHDNISYKQLDGFFEQILNSSTPLPSPPKTPIHNNTAEYQRKCFF</sequence>
<dbReference type="Proteomes" id="UP000887577">
    <property type="component" value="Unplaced"/>
</dbReference>
<evidence type="ECO:0000313" key="2">
    <source>
        <dbReference type="WBParaSite" id="PSU_v2.g19103.t1"/>
    </source>
</evidence>
<dbReference type="WBParaSite" id="PSU_v2.g19103.t1">
    <property type="protein sequence ID" value="PSU_v2.g19103.t1"/>
    <property type="gene ID" value="PSU_v2.g19103"/>
</dbReference>
<keyword evidence="1" id="KW-1185">Reference proteome</keyword>